<name>A0A9W4WHH2_9GLOM</name>
<evidence type="ECO:0000313" key="1">
    <source>
        <dbReference type="EMBL" id="CAI2162113.1"/>
    </source>
</evidence>
<protein>
    <submittedName>
        <fullName evidence="1">19600_t:CDS:1</fullName>
    </submittedName>
</protein>
<comment type="caution">
    <text evidence="1">The sequence shown here is derived from an EMBL/GenBank/DDBJ whole genome shotgun (WGS) entry which is preliminary data.</text>
</comment>
<evidence type="ECO:0000313" key="2">
    <source>
        <dbReference type="Proteomes" id="UP001153678"/>
    </source>
</evidence>
<dbReference type="Proteomes" id="UP001153678">
    <property type="component" value="Unassembled WGS sequence"/>
</dbReference>
<organism evidence="1 2">
    <name type="scientific">Funneliformis geosporum</name>
    <dbReference type="NCBI Taxonomy" id="1117311"/>
    <lineage>
        <taxon>Eukaryota</taxon>
        <taxon>Fungi</taxon>
        <taxon>Fungi incertae sedis</taxon>
        <taxon>Mucoromycota</taxon>
        <taxon>Glomeromycotina</taxon>
        <taxon>Glomeromycetes</taxon>
        <taxon>Glomerales</taxon>
        <taxon>Glomeraceae</taxon>
        <taxon>Funneliformis</taxon>
    </lineage>
</organism>
<gene>
    <name evidence="1" type="ORF">FWILDA_LOCUS393</name>
</gene>
<proteinExistence type="predicted"/>
<dbReference type="AlphaFoldDB" id="A0A9W4WHH2"/>
<reference evidence="1" key="1">
    <citation type="submission" date="2022-08" db="EMBL/GenBank/DDBJ databases">
        <authorList>
            <person name="Kallberg Y."/>
            <person name="Tangrot J."/>
            <person name="Rosling A."/>
        </authorList>
    </citation>
    <scope>NUCLEOTIDE SEQUENCE</scope>
    <source>
        <strain evidence="1">Wild A</strain>
    </source>
</reference>
<keyword evidence="2" id="KW-1185">Reference proteome</keyword>
<sequence>MSPLKQIQRRLLKLEFRQQTKTQELIHSWKEFYCVENKQEQKGQLT</sequence>
<accession>A0A9W4WHH2</accession>
<dbReference type="EMBL" id="CAMKVN010000025">
    <property type="protein sequence ID" value="CAI2162113.1"/>
    <property type="molecule type" value="Genomic_DNA"/>
</dbReference>